<evidence type="ECO:0000256" key="1">
    <source>
        <dbReference type="SAM" id="MobiDB-lite"/>
    </source>
</evidence>
<evidence type="ECO:0000313" key="2">
    <source>
        <dbReference type="EMBL" id="VFS63372.1"/>
    </source>
</evidence>
<dbReference type="AlphaFoldDB" id="A0A485ARL6"/>
<reference evidence="2 3" key="1">
    <citation type="submission" date="2019-03" db="EMBL/GenBank/DDBJ databases">
        <authorList>
            <consortium name="Pathogen Informatics"/>
        </authorList>
    </citation>
    <scope>NUCLEOTIDE SEQUENCE [LARGE SCALE GENOMIC DNA]</scope>
    <source>
        <strain evidence="2 3">NCTC12998</strain>
    </source>
</reference>
<name>A0A485ARL6_RAOPL</name>
<feature type="region of interest" description="Disordered" evidence="1">
    <location>
        <begin position="1"/>
        <end position="25"/>
    </location>
</feature>
<dbReference type="Proteomes" id="UP000345637">
    <property type="component" value="Unassembled WGS sequence"/>
</dbReference>
<sequence length="43" mass="5162">MVEVQPGRKRVEAEEKRRRESKTASYREGSWLQMEYVMQAHPP</sequence>
<accession>A0A485ARL6</accession>
<dbReference type="EMBL" id="CAADJE010000021">
    <property type="protein sequence ID" value="VFS63372.1"/>
    <property type="molecule type" value="Genomic_DNA"/>
</dbReference>
<proteinExistence type="predicted"/>
<organism evidence="2 3">
    <name type="scientific">Raoultella planticola</name>
    <name type="common">Klebsiella planticola</name>
    <dbReference type="NCBI Taxonomy" id="575"/>
    <lineage>
        <taxon>Bacteria</taxon>
        <taxon>Pseudomonadati</taxon>
        <taxon>Pseudomonadota</taxon>
        <taxon>Gammaproteobacteria</taxon>
        <taxon>Enterobacterales</taxon>
        <taxon>Enterobacteriaceae</taxon>
        <taxon>Klebsiella/Raoultella group</taxon>
        <taxon>Raoultella</taxon>
    </lineage>
</organism>
<protein>
    <submittedName>
        <fullName evidence="2">Uncharacterized protein</fullName>
    </submittedName>
</protein>
<evidence type="ECO:0000313" key="3">
    <source>
        <dbReference type="Proteomes" id="UP000345637"/>
    </source>
</evidence>
<gene>
    <name evidence="2" type="ORF">NCTC12998_02257</name>
</gene>
<feature type="compositionally biased region" description="Basic and acidic residues" evidence="1">
    <location>
        <begin position="9"/>
        <end position="22"/>
    </location>
</feature>